<protein>
    <submittedName>
        <fullName evidence="2">Uncharacterized protein</fullName>
    </submittedName>
</protein>
<comment type="caution">
    <text evidence="2">The sequence shown here is derived from an EMBL/GenBank/DDBJ whole genome shotgun (WGS) entry which is preliminary data.</text>
</comment>
<feature type="signal peptide" evidence="1">
    <location>
        <begin position="1"/>
        <end position="20"/>
    </location>
</feature>
<name>A0A0A3XMS2_BRAJP</name>
<evidence type="ECO:0000256" key="1">
    <source>
        <dbReference type="SAM" id="SignalP"/>
    </source>
</evidence>
<dbReference type="Proteomes" id="UP000030377">
    <property type="component" value="Unassembled WGS sequence"/>
</dbReference>
<proteinExistence type="predicted"/>
<dbReference type="RefSeq" id="WP_041958399.1">
    <property type="nucleotide sequence ID" value="NZ_JAOQNC010000001.1"/>
</dbReference>
<gene>
    <name evidence="2" type="ORF">MA20_31185</name>
</gene>
<evidence type="ECO:0000313" key="3">
    <source>
        <dbReference type="Proteomes" id="UP000030377"/>
    </source>
</evidence>
<accession>A0A0A3XMS2</accession>
<sequence>MKAIVPGAFGAALLVSAASAAPLSATTIGSAEVSDFDQVGLVCNEYYGRCWRTRRPRYVLRYFYDPSHFPGWGYNYYAGPGYYSRRYGGPRFIIRGW</sequence>
<evidence type="ECO:0000313" key="2">
    <source>
        <dbReference type="EMBL" id="KGT75680.1"/>
    </source>
</evidence>
<dbReference type="AlphaFoldDB" id="A0A0A3XMS2"/>
<dbReference type="EMBL" id="JRPN01000024">
    <property type="protein sequence ID" value="KGT75680.1"/>
    <property type="molecule type" value="Genomic_DNA"/>
</dbReference>
<reference evidence="2 3" key="1">
    <citation type="submission" date="2014-09" db="EMBL/GenBank/DDBJ databases">
        <title>Draft genome of Bradyrhizobium japonicum Is-34.</title>
        <authorList>
            <person name="Tsurumaru H."/>
            <person name="Yamakawa T."/>
            <person name="Hashimoto S."/>
            <person name="Okizaki K."/>
            <person name="Kanesaki Y."/>
            <person name="Yoshikawa H."/>
            <person name="Yajima S."/>
        </authorList>
    </citation>
    <scope>NUCLEOTIDE SEQUENCE [LARGE SCALE GENOMIC DNA]</scope>
    <source>
        <strain evidence="2 3">Is-34</strain>
    </source>
</reference>
<organism evidence="2 3">
    <name type="scientific">Bradyrhizobium japonicum</name>
    <dbReference type="NCBI Taxonomy" id="375"/>
    <lineage>
        <taxon>Bacteria</taxon>
        <taxon>Pseudomonadati</taxon>
        <taxon>Pseudomonadota</taxon>
        <taxon>Alphaproteobacteria</taxon>
        <taxon>Hyphomicrobiales</taxon>
        <taxon>Nitrobacteraceae</taxon>
        <taxon>Bradyrhizobium</taxon>
    </lineage>
</organism>
<keyword evidence="1" id="KW-0732">Signal</keyword>
<feature type="chain" id="PRO_5002005046" evidence="1">
    <location>
        <begin position="21"/>
        <end position="97"/>
    </location>
</feature>